<evidence type="ECO:0000256" key="7">
    <source>
        <dbReference type="ARBA" id="ARBA00022777"/>
    </source>
</evidence>
<dbReference type="UniPathway" id="UPA00060">
    <property type="reaction ID" value="UER00139"/>
</dbReference>
<evidence type="ECO:0000256" key="8">
    <source>
        <dbReference type="ARBA" id="ARBA00022840"/>
    </source>
</evidence>
<dbReference type="HAMAP" id="MF_00228">
    <property type="entry name" value="Thz_kinase"/>
    <property type="match status" value="1"/>
</dbReference>
<keyword evidence="5 11" id="KW-0479">Metal-binding</keyword>
<dbReference type="NCBIfam" id="NF006830">
    <property type="entry name" value="PRK09355.1"/>
    <property type="match status" value="1"/>
</dbReference>
<evidence type="ECO:0000256" key="3">
    <source>
        <dbReference type="ARBA" id="ARBA00004868"/>
    </source>
</evidence>
<feature type="binding site" evidence="11">
    <location>
        <position position="56"/>
    </location>
    <ligand>
        <name>substrate</name>
    </ligand>
</feature>
<name>A0A1N7BGE5_9PSED</name>
<dbReference type="PRINTS" id="PR01099">
    <property type="entry name" value="HYETHTZKNASE"/>
</dbReference>
<evidence type="ECO:0000313" key="13">
    <source>
        <dbReference type="Proteomes" id="UP000186079"/>
    </source>
</evidence>
<dbReference type="GO" id="GO:0009228">
    <property type="term" value="P:thiamine biosynthetic process"/>
    <property type="evidence" value="ECO:0007669"/>
    <property type="project" value="UniProtKB-KW"/>
</dbReference>
<dbReference type="InterPro" id="IPR029056">
    <property type="entry name" value="Ribokinase-like"/>
</dbReference>
<sequence length="283" mass="29393">MQTFDARQTTGVLREQVIEAHRALQGRTPLVQCITNVVSANYMANVLLAAGASPAMVDNTQEAALFAGIADALLINLGTPTDAQVASMRLAAEAARQAGKPWVLDPIGAGGLPWRGGVALDLLRFQPSAIRGNPSEIKGLSGLGEGGRGVDSSDEPASAVPAALQLLQHSPVVCASGAVDHLVGRYQRQQVLVRIFGGSPLQPRVTATGCALGALLAAYQSVAEPLVAAVAAHASFAIAGALAAQRHTAPGSFAIGFIDELYRLEEASFRERMQLEVTALETV</sequence>
<comment type="similarity">
    <text evidence="11">Belongs to the Thz kinase family.</text>
</comment>
<accession>A0A1N7BGE5</accession>
<comment type="catalytic activity">
    <reaction evidence="1 11">
        <text>5-(2-hydroxyethyl)-4-methylthiazole + ATP = 4-methyl-5-(2-phosphooxyethyl)-thiazole + ADP + H(+)</text>
        <dbReference type="Rhea" id="RHEA:24212"/>
        <dbReference type="ChEBI" id="CHEBI:15378"/>
        <dbReference type="ChEBI" id="CHEBI:17957"/>
        <dbReference type="ChEBI" id="CHEBI:30616"/>
        <dbReference type="ChEBI" id="CHEBI:58296"/>
        <dbReference type="ChEBI" id="CHEBI:456216"/>
        <dbReference type="EC" id="2.7.1.50"/>
    </reaction>
</comment>
<evidence type="ECO:0000313" key="12">
    <source>
        <dbReference type="EMBL" id="SIR50382.1"/>
    </source>
</evidence>
<feature type="binding site" evidence="11">
    <location>
        <position position="131"/>
    </location>
    <ligand>
        <name>ATP</name>
        <dbReference type="ChEBI" id="CHEBI:30616"/>
    </ligand>
</feature>
<proteinExistence type="inferred from homology"/>
<dbReference type="CDD" id="cd01170">
    <property type="entry name" value="THZ_kinase"/>
    <property type="match status" value="1"/>
</dbReference>
<evidence type="ECO:0000256" key="4">
    <source>
        <dbReference type="ARBA" id="ARBA00022679"/>
    </source>
</evidence>
<dbReference type="Proteomes" id="UP000186079">
    <property type="component" value="Unassembled WGS sequence"/>
</dbReference>
<dbReference type="RefSeq" id="WP_081798342.1">
    <property type="nucleotide sequence ID" value="NZ_FMUP01000012.1"/>
</dbReference>
<evidence type="ECO:0000256" key="10">
    <source>
        <dbReference type="ARBA" id="ARBA00022977"/>
    </source>
</evidence>
<dbReference type="PIRSF" id="PIRSF000513">
    <property type="entry name" value="Thz_kinase"/>
    <property type="match status" value="1"/>
</dbReference>
<evidence type="ECO:0000256" key="2">
    <source>
        <dbReference type="ARBA" id="ARBA00001946"/>
    </source>
</evidence>
<reference evidence="12 13" key="1">
    <citation type="submission" date="2017-01" db="EMBL/GenBank/DDBJ databases">
        <authorList>
            <person name="Mah S.A."/>
            <person name="Swanson W.J."/>
            <person name="Moy G.W."/>
            <person name="Vacquier V.D."/>
        </authorList>
    </citation>
    <scope>NUCLEOTIDE SEQUENCE [LARGE SCALE GENOMIC DNA]</scope>
    <source>
        <strain evidence="12 13">ATCC 29606</strain>
    </source>
</reference>
<dbReference type="EMBL" id="FTMC01000031">
    <property type="protein sequence ID" value="SIR50382.1"/>
    <property type="molecule type" value="Genomic_DNA"/>
</dbReference>
<keyword evidence="10 11" id="KW-0784">Thiamine biosynthesis</keyword>
<evidence type="ECO:0000256" key="1">
    <source>
        <dbReference type="ARBA" id="ARBA00001771"/>
    </source>
</evidence>
<dbReference type="GO" id="GO:0009229">
    <property type="term" value="P:thiamine diphosphate biosynthetic process"/>
    <property type="evidence" value="ECO:0007669"/>
    <property type="project" value="UniProtKB-UniRule"/>
</dbReference>
<dbReference type="GO" id="GO:0005524">
    <property type="term" value="F:ATP binding"/>
    <property type="evidence" value="ECO:0007669"/>
    <property type="project" value="UniProtKB-UniRule"/>
</dbReference>
<feature type="binding site" evidence="11">
    <location>
        <position position="207"/>
    </location>
    <ligand>
        <name>substrate</name>
    </ligand>
</feature>
<protein>
    <recommendedName>
        <fullName evidence="11">Hydroxyethylthiazole kinase</fullName>
        <ecNumber evidence="11">2.7.1.50</ecNumber>
    </recommendedName>
    <alternativeName>
        <fullName evidence="11">4-methyl-5-beta-hydroxyethylthiazole kinase</fullName>
        <shortName evidence="11">TH kinase</shortName>
        <shortName evidence="11">Thz kinase</shortName>
    </alternativeName>
</protein>
<dbReference type="Gene3D" id="3.40.1190.20">
    <property type="match status" value="1"/>
</dbReference>
<dbReference type="AlphaFoldDB" id="A0A1N7BGE5"/>
<keyword evidence="4 11" id="KW-0808">Transferase</keyword>
<dbReference type="SUPFAM" id="SSF53613">
    <property type="entry name" value="Ribokinase-like"/>
    <property type="match status" value="1"/>
</dbReference>
<dbReference type="EC" id="2.7.1.50" evidence="11"/>
<dbReference type="Pfam" id="PF02110">
    <property type="entry name" value="HK"/>
    <property type="match status" value="1"/>
</dbReference>
<feature type="binding site" evidence="11">
    <location>
        <position position="176"/>
    </location>
    <ligand>
        <name>ATP</name>
        <dbReference type="ChEBI" id="CHEBI:30616"/>
    </ligand>
</feature>
<evidence type="ECO:0000256" key="9">
    <source>
        <dbReference type="ARBA" id="ARBA00022842"/>
    </source>
</evidence>
<dbReference type="GO" id="GO:0004417">
    <property type="term" value="F:hydroxyethylthiazole kinase activity"/>
    <property type="evidence" value="ECO:0007669"/>
    <property type="project" value="UniProtKB-UniRule"/>
</dbReference>
<comment type="pathway">
    <text evidence="3 11">Cofactor biosynthesis; thiamine diphosphate biosynthesis; 4-methyl-5-(2-phosphoethyl)-thiazole from 5-(2-hydroxyethyl)-4-methylthiazole: step 1/1.</text>
</comment>
<comment type="cofactor">
    <cofactor evidence="2 11">
        <name>Mg(2+)</name>
        <dbReference type="ChEBI" id="CHEBI:18420"/>
    </cofactor>
</comment>
<keyword evidence="9 11" id="KW-0460">Magnesium</keyword>
<dbReference type="InterPro" id="IPR000417">
    <property type="entry name" value="Hyethyz_kinase"/>
</dbReference>
<comment type="function">
    <text evidence="11">Catalyzes the phosphorylation of the hydroxyl group of 4-methyl-5-beta-hydroxyethylthiazole (THZ).</text>
</comment>
<evidence type="ECO:0000256" key="11">
    <source>
        <dbReference type="HAMAP-Rule" id="MF_00228"/>
    </source>
</evidence>
<keyword evidence="8 11" id="KW-0067">ATP-binding</keyword>
<gene>
    <name evidence="11" type="primary">thiM</name>
    <name evidence="12" type="ORF">SAMN05421672_1315</name>
</gene>
<evidence type="ECO:0000256" key="6">
    <source>
        <dbReference type="ARBA" id="ARBA00022741"/>
    </source>
</evidence>
<evidence type="ECO:0000256" key="5">
    <source>
        <dbReference type="ARBA" id="ARBA00022723"/>
    </source>
</evidence>
<keyword evidence="6 11" id="KW-0547">Nucleotide-binding</keyword>
<dbReference type="OrthoDB" id="8909021at2"/>
<organism evidence="12 13">
    <name type="scientific">Pseudomonas flexibilis</name>
    <dbReference type="NCBI Taxonomy" id="706570"/>
    <lineage>
        <taxon>Bacteria</taxon>
        <taxon>Pseudomonadati</taxon>
        <taxon>Pseudomonadota</taxon>
        <taxon>Gammaproteobacteria</taxon>
        <taxon>Pseudomonadales</taxon>
        <taxon>Pseudomonadaceae</taxon>
        <taxon>Pseudomonas</taxon>
    </lineage>
</organism>
<keyword evidence="7 11" id="KW-0418">Kinase</keyword>
<dbReference type="GO" id="GO:0000287">
    <property type="term" value="F:magnesium ion binding"/>
    <property type="evidence" value="ECO:0007669"/>
    <property type="project" value="UniProtKB-UniRule"/>
</dbReference>